<evidence type="ECO:0000313" key="2">
    <source>
        <dbReference type="Proteomes" id="UP000298416"/>
    </source>
</evidence>
<name>A0A8X8XAC5_SALSN</name>
<protein>
    <submittedName>
        <fullName evidence="1">Uncharacterized protein</fullName>
    </submittedName>
</protein>
<reference evidence="1" key="2">
    <citation type="submission" date="2020-08" db="EMBL/GenBank/DDBJ databases">
        <title>Plant Genome Project.</title>
        <authorList>
            <person name="Zhang R.-G."/>
        </authorList>
    </citation>
    <scope>NUCLEOTIDE SEQUENCE</scope>
    <source>
        <strain evidence="1">Huo1</strain>
        <tissue evidence="1">Leaf</tissue>
    </source>
</reference>
<reference evidence="1" key="1">
    <citation type="submission" date="2018-01" db="EMBL/GenBank/DDBJ databases">
        <authorList>
            <person name="Mao J.F."/>
        </authorList>
    </citation>
    <scope>NUCLEOTIDE SEQUENCE</scope>
    <source>
        <strain evidence="1">Huo1</strain>
        <tissue evidence="1">Leaf</tissue>
    </source>
</reference>
<evidence type="ECO:0000313" key="1">
    <source>
        <dbReference type="EMBL" id="KAG6409793.1"/>
    </source>
</evidence>
<dbReference type="EMBL" id="PNBA02000010">
    <property type="protein sequence ID" value="KAG6409793.1"/>
    <property type="molecule type" value="Genomic_DNA"/>
</dbReference>
<dbReference type="InterPro" id="IPR032675">
    <property type="entry name" value="LRR_dom_sf"/>
</dbReference>
<dbReference type="AlphaFoldDB" id="A0A8X8XAC5"/>
<dbReference type="SUPFAM" id="SSF52047">
    <property type="entry name" value="RNI-like"/>
    <property type="match status" value="1"/>
</dbReference>
<accession>A0A8X8XAC5</accession>
<dbReference type="Gene3D" id="3.80.10.10">
    <property type="entry name" value="Ribonuclease Inhibitor"/>
    <property type="match status" value="1"/>
</dbReference>
<organism evidence="1">
    <name type="scientific">Salvia splendens</name>
    <name type="common">Scarlet sage</name>
    <dbReference type="NCBI Taxonomy" id="180675"/>
    <lineage>
        <taxon>Eukaryota</taxon>
        <taxon>Viridiplantae</taxon>
        <taxon>Streptophyta</taxon>
        <taxon>Embryophyta</taxon>
        <taxon>Tracheophyta</taxon>
        <taxon>Spermatophyta</taxon>
        <taxon>Magnoliopsida</taxon>
        <taxon>eudicotyledons</taxon>
        <taxon>Gunneridae</taxon>
        <taxon>Pentapetalae</taxon>
        <taxon>asterids</taxon>
        <taxon>lamiids</taxon>
        <taxon>Lamiales</taxon>
        <taxon>Lamiaceae</taxon>
        <taxon>Nepetoideae</taxon>
        <taxon>Mentheae</taxon>
        <taxon>Salviinae</taxon>
        <taxon>Salvia</taxon>
        <taxon>Salvia subgen. Calosphace</taxon>
        <taxon>core Calosphace</taxon>
    </lineage>
</organism>
<keyword evidence="2" id="KW-1185">Reference proteome</keyword>
<comment type="caution">
    <text evidence="1">The sequence shown here is derived from an EMBL/GenBank/DDBJ whole genome shotgun (WGS) entry which is preliminary data.</text>
</comment>
<gene>
    <name evidence="1" type="ORF">SASPL_127835</name>
</gene>
<dbReference type="Proteomes" id="UP000298416">
    <property type="component" value="Unassembled WGS sequence"/>
</dbReference>
<sequence length="252" mass="29666">MPALPPKPRCCSSPGAAPDLDFRDLDFQFPWIQFQAFARNTLQRYENRNRRINSFRLEMETVNRWSHMFILPYEVLDSETLAGLSAHDCRINLRKEVSRSNLKTLNLSHAFIYGDLFYDLVSKCTSLEKIALDSNVSFPILCREPRRLSPSCESKIKLHKLKSLQLIGLDRRDYIYRHELWPKFPCLKELEIRDVDSNYDWTGLRICSPSLELITLYTYHNKIRNGTFDVPNIRKFKFVSNHLAQLDEFVTE</sequence>
<proteinExistence type="predicted"/>